<dbReference type="Pfam" id="PF13279">
    <property type="entry name" value="4HBT_2"/>
    <property type="match status" value="1"/>
</dbReference>
<protein>
    <submittedName>
        <fullName evidence="1">Acyl-CoA thioesterase</fullName>
    </submittedName>
</protein>
<proteinExistence type="predicted"/>
<accession>A0A5P2H6R0</accession>
<gene>
    <name evidence="1" type="ORF">FOB72_03395</name>
</gene>
<dbReference type="CDD" id="cd00586">
    <property type="entry name" value="4HBT"/>
    <property type="match status" value="1"/>
</dbReference>
<dbReference type="InterPro" id="IPR029069">
    <property type="entry name" value="HotDog_dom_sf"/>
</dbReference>
<dbReference type="Gene3D" id="3.10.129.10">
    <property type="entry name" value="Hotdog Thioesterase"/>
    <property type="match status" value="1"/>
</dbReference>
<dbReference type="SUPFAM" id="SSF54637">
    <property type="entry name" value="Thioesterase/thiol ester dehydrase-isomerase"/>
    <property type="match status" value="1"/>
</dbReference>
<organism evidence="1 2">
    <name type="scientific">Cupriavidus pauculus</name>
    <dbReference type="NCBI Taxonomy" id="82633"/>
    <lineage>
        <taxon>Bacteria</taxon>
        <taxon>Pseudomonadati</taxon>
        <taxon>Pseudomonadota</taxon>
        <taxon>Betaproteobacteria</taxon>
        <taxon>Burkholderiales</taxon>
        <taxon>Burkholderiaceae</taxon>
        <taxon>Cupriavidus</taxon>
    </lineage>
</organism>
<reference evidence="1 2" key="1">
    <citation type="submission" date="2019-09" db="EMBL/GenBank/DDBJ databases">
        <title>FDA dAtabase for Regulatory Grade micrObial Sequences (FDA-ARGOS): Supporting development and validation of Infectious Disease Dx tests.</title>
        <authorList>
            <person name="Sciortino C."/>
            <person name="Tallon L."/>
            <person name="Sadzewicz L."/>
            <person name="Vavikolanu K."/>
            <person name="Mehta A."/>
            <person name="Aluvathingal J."/>
            <person name="Nadendla S."/>
            <person name="Nandy P."/>
            <person name="Geyer C."/>
            <person name="Yan Y."/>
            <person name="Sichtig H."/>
        </authorList>
    </citation>
    <scope>NUCLEOTIDE SEQUENCE [LARGE SCALE GENOMIC DNA]</scope>
    <source>
        <strain evidence="1 2">FDAARGOS_664</strain>
    </source>
</reference>
<evidence type="ECO:0000313" key="1">
    <source>
        <dbReference type="EMBL" id="QET03656.1"/>
    </source>
</evidence>
<evidence type="ECO:0000313" key="2">
    <source>
        <dbReference type="Proteomes" id="UP000322822"/>
    </source>
</evidence>
<dbReference type="OrthoDB" id="21822at2"/>
<dbReference type="AlphaFoldDB" id="A0A5P2H6R0"/>
<dbReference type="Proteomes" id="UP000322822">
    <property type="component" value="Chromosome 1"/>
</dbReference>
<dbReference type="EMBL" id="CP044065">
    <property type="protein sequence ID" value="QET03656.1"/>
    <property type="molecule type" value="Genomic_DNA"/>
</dbReference>
<sequence length="143" mass="15926">MGNAFRSTVRVRFGHCDPAGIVFYPRYFEMLNDFVEDWFAQALHWPFDVMHATDRAGVPTASLECRFHAPSRLGEPLTRELRVAHVGQSSCVLDIRFAGPAGDIRLTAAPRLVCVDLDSLAPRPLPATVRAAMDAFHMTETRA</sequence>
<name>A0A5P2H6R0_9BURK</name>